<keyword evidence="4" id="KW-0548">Nucleotidyltransferase</keyword>
<evidence type="ECO:0000259" key="2">
    <source>
        <dbReference type="Pfam" id="PF09830"/>
    </source>
</evidence>
<evidence type="ECO:0000256" key="1">
    <source>
        <dbReference type="SAM" id="MobiDB-lite"/>
    </source>
</evidence>
<dbReference type="PANTHER" id="PTHR38420:SF3">
    <property type="entry name" value="5',5'''-P-1,P-4-TETRAPHOSPHATE PHOSPHORYLASE 2"/>
    <property type="match status" value="1"/>
</dbReference>
<dbReference type="Proteomes" id="UP001583186">
    <property type="component" value="Unassembled WGS sequence"/>
</dbReference>
<dbReference type="GO" id="GO:0003877">
    <property type="term" value="F:ATP:ADP adenylyltransferase activity"/>
    <property type="evidence" value="ECO:0007669"/>
    <property type="project" value="UniProtKB-EC"/>
</dbReference>
<comment type="caution">
    <text evidence="4">The sequence shown here is derived from an EMBL/GenBank/DDBJ whole genome shotgun (WGS) entry which is preliminary data.</text>
</comment>
<accession>A0ABR3YL83</accession>
<evidence type="ECO:0000313" key="5">
    <source>
        <dbReference type="Proteomes" id="UP001583186"/>
    </source>
</evidence>
<feature type="domain" description="Ap4A phosphorylase 1/2 N-terminal" evidence="3">
    <location>
        <begin position="5"/>
        <end position="174"/>
    </location>
</feature>
<keyword evidence="5" id="KW-1185">Reference proteome</keyword>
<dbReference type="EC" id="2.7.7.53" evidence="4"/>
<organism evidence="4 5">
    <name type="scientific">Sporothrix stenoceras</name>
    <dbReference type="NCBI Taxonomy" id="5173"/>
    <lineage>
        <taxon>Eukaryota</taxon>
        <taxon>Fungi</taxon>
        <taxon>Dikarya</taxon>
        <taxon>Ascomycota</taxon>
        <taxon>Pezizomycotina</taxon>
        <taxon>Sordariomycetes</taxon>
        <taxon>Sordariomycetidae</taxon>
        <taxon>Ophiostomatales</taxon>
        <taxon>Ophiostomataceae</taxon>
        <taxon>Sporothrix</taxon>
    </lineage>
</organism>
<evidence type="ECO:0000313" key="4">
    <source>
        <dbReference type="EMBL" id="KAL1888600.1"/>
    </source>
</evidence>
<gene>
    <name evidence="4" type="primary">APA2</name>
    <name evidence="4" type="ORF">Sste5346_009469</name>
</gene>
<proteinExistence type="predicted"/>
<name>A0ABR3YL83_9PEZI</name>
<keyword evidence="4" id="KW-0808">Transferase</keyword>
<dbReference type="PANTHER" id="PTHR38420">
    <property type="entry name" value="AP-4-A PHOSPHORYLASE II"/>
    <property type="match status" value="1"/>
</dbReference>
<feature type="region of interest" description="Disordered" evidence="1">
    <location>
        <begin position="337"/>
        <end position="362"/>
    </location>
</feature>
<evidence type="ECO:0000259" key="3">
    <source>
        <dbReference type="Pfam" id="PF19327"/>
    </source>
</evidence>
<dbReference type="SUPFAM" id="SSF54197">
    <property type="entry name" value="HIT-like"/>
    <property type="match status" value="1"/>
</dbReference>
<dbReference type="InterPro" id="IPR043171">
    <property type="entry name" value="Ap4A_phos1/2-like"/>
</dbReference>
<dbReference type="InterPro" id="IPR045759">
    <property type="entry name" value="Ap4A_phos1/2_N"/>
</dbReference>
<dbReference type="InterPro" id="IPR009163">
    <property type="entry name" value="Ap4A_phos1/2"/>
</dbReference>
<dbReference type="InterPro" id="IPR019200">
    <property type="entry name" value="ATP_adenylylTrfase_C"/>
</dbReference>
<dbReference type="Pfam" id="PF19327">
    <property type="entry name" value="Ap4A_phos_N"/>
    <property type="match status" value="1"/>
</dbReference>
<dbReference type="Pfam" id="PF09830">
    <property type="entry name" value="ATP_transf"/>
    <property type="match status" value="1"/>
</dbReference>
<feature type="domain" description="ATP adenylyltransferase C-terminal" evidence="2">
    <location>
        <begin position="199"/>
        <end position="332"/>
    </location>
</feature>
<dbReference type="InterPro" id="IPR036265">
    <property type="entry name" value="HIT-like_sf"/>
</dbReference>
<reference evidence="4 5" key="1">
    <citation type="journal article" date="2024" name="IMA Fungus">
        <title>IMA Genome - F19 : A genome assembly and annotation guide to empower mycologists, including annotated draft genome sequences of Ceratocystis pirilliformis, Diaporthe australafricana, Fusarium ophioides, Paecilomyces lecythidis, and Sporothrix stenoceras.</title>
        <authorList>
            <person name="Aylward J."/>
            <person name="Wilson A.M."/>
            <person name="Visagie C.M."/>
            <person name="Spraker J."/>
            <person name="Barnes I."/>
            <person name="Buitendag C."/>
            <person name="Ceriani C."/>
            <person name="Del Mar Angel L."/>
            <person name="du Plessis D."/>
            <person name="Fuchs T."/>
            <person name="Gasser K."/>
            <person name="Kramer D."/>
            <person name="Li W."/>
            <person name="Munsamy K."/>
            <person name="Piso A."/>
            <person name="Price J.L."/>
            <person name="Sonnekus B."/>
            <person name="Thomas C."/>
            <person name="van der Nest A."/>
            <person name="van Dijk A."/>
            <person name="van Heerden A."/>
            <person name="van Vuuren N."/>
            <person name="Yilmaz N."/>
            <person name="Duong T.A."/>
            <person name="van der Merwe N.A."/>
            <person name="Wingfield M.J."/>
            <person name="Wingfield B.D."/>
        </authorList>
    </citation>
    <scope>NUCLEOTIDE SEQUENCE [LARGE SCALE GENOMIC DNA]</scope>
    <source>
        <strain evidence="4 5">CMW 5346</strain>
    </source>
</reference>
<feature type="region of interest" description="Disordered" evidence="1">
    <location>
        <begin position="51"/>
        <end position="82"/>
    </location>
</feature>
<dbReference type="Gene3D" id="3.30.428.70">
    <property type="match status" value="1"/>
</dbReference>
<protein>
    <submittedName>
        <fullName evidence="4">Bifunctional AP-4-A phosphorylase/ADP sulfurylase</fullName>
        <ecNumber evidence="4">2.7.7.53</ecNumber>
    </submittedName>
</protein>
<dbReference type="EMBL" id="JAWCUI010000089">
    <property type="protein sequence ID" value="KAL1888600.1"/>
    <property type="molecule type" value="Genomic_DNA"/>
</dbReference>
<sequence>MPPIPANLPDLVRAAFVRAKASGDLTFFPTQVALLRVQGVPFQLRFAPALAKKPKGDKKDDSGKKDDKAPPPKPYDPFEEPPSGLVVLPELNGGSHRLVLNKFAVSQDHAILATTAWRPQSHLLEASDMEAAYVCIQAYADCSEELYVFYNSGKYSGASQPHRHLQLLPVSQMREGLKGDSEGEWSVLADRLLGSDSHEVPFYVAAARLRGDDGTGDAPSAERLHAIYLDLYRQARAAAQGTSAAIEAADGYNTVAEERGELPASISYNLALTHHTMALLPRTAEGGTDNQYSLSLNGTVLAGTALVKNEAEWDALRSDPTQLGGVLAQIGVSPGSAGTTGAAGNGGAAAAGLRGRPSPSAL</sequence>
<feature type="compositionally biased region" description="Basic and acidic residues" evidence="1">
    <location>
        <begin position="57"/>
        <end position="70"/>
    </location>
</feature>